<gene>
    <name evidence="5" type="primary">LOC117640290</name>
</gene>
<dbReference type="KEGG" id="tpal:117640290"/>
<comment type="similarity">
    <text evidence="2">Belongs to the SLX9 family.</text>
</comment>
<evidence type="ECO:0000256" key="3">
    <source>
        <dbReference type="ARBA" id="ARBA00023242"/>
    </source>
</evidence>
<comment type="subcellular location">
    <subcellularLocation>
        <location evidence="1">Nucleus</location>
        <location evidence="1">Nucleolus</location>
    </subcellularLocation>
</comment>
<dbReference type="GO" id="GO:0030688">
    <property type="term" value="C:preribosome, small subunit precursor"/>
    <property type="evidence" value="ECO:0007669"/>
    <property type="project" value="InterPro"/>
</dbReference>
<dbReference type="GeneID" id="117640290"/>
<dbReference type="PANTHER" id="PTHR31109">
    <property type="entry name" value="PROTEIN FAM207A"/>
    <property type="match status" value="1"/>
</dbReference>
<dbReference type="AlphaFoldDB" id="A0A6P8ZHW2"/>
<reference evidence="5" key="1">
    <citation type="submission" date="2025-08" db="UniProtKB">
        <authorList>
            <consortium name="RefSeq"/>
        </authorList>
    </citation>
    <scope>IDENTIFICATION</scope>
    <source>
        <tissue evidence="5">Total insect</tissue>
    </source>
</reference>
<proteinExistence type="inferred from homology"/>
<sequence length="231" mass="25307">MGKVRKLRKKYHLACQKAAAAESNDTPVVPVVQSVPGQAELPVKLSTDSNIFAGITISFADLKQTLLPPSTQPLDVPLGTVSEPSVVGSLFKKNLKHVSKKDKIIARREALLRKIDTVRQLKLDARKAFKLSKKKEVPKPMQMATLIDALPMLPSSDKEPGSSKKGKVSQVKACLSKKKRNKQFMDGIKAFKAVLSNTHYKADPASAISNYVINTVSSNGTQKFQKKLICK</sequence>
<dbReference type="OrthoDB" id="18703at2759"/>
<keyword evidence="4" id="KW-1185">Reference proteome</keyword>
<name>A0A6P8ZHW2_THRPL</name>
<evidence type="ECO:0000313" key="4">
    <source>
        <dbReference type="Proteomes" id="UP000515158"/>
    </source>
</evidence>
<organism evidence="5">
    <name type="scientific">Thrips palmi</name>
    <name type="common">Melon thrips</name>
    <dbReference type="NCBI Taxonomy" id="161013"/>
    <lineage>
        <taxon>Eukaryota</taxon>
        <taxon>Metazoa</taxon>
        <taxon>Ecdysozoa</taxon>
        <taxon>Arthropoda</taxon>
        <taxon>Hexapoda</taxon>
        <taxon>Insecta</taxon>
        <taxon>Pterygota</taxon>
        <taxon>Neoptera</taxon>
        <taxon>Paraneoptera</taxon>
        <taxon>Thysanoptera</taxon>
        <taxon>Terebrantia</taxon>
        <taxon>Thripoidea</taxon>
        <taxon>Thripidae</taxon>
        <taxon>Thrips</taxon>
    </lineage>
</organism>
<protein>
    <submittedName>
        <fullName evidence="5">Uncharacterized protein LOC117640290</fullName>
    </submittedName>
</protein>
<dbReference type="GO" id="GO:0005730">
    <property type="term" value="C:nucleolus"/>
    <property type="evidence" value="ECO:0007669"/>
    <property type="project" value="UniProtKB-SubCell"/>
</dbReference>
<dbReference type="RefSeq" id="XP_034232549.1">
    <property type="nucleotide sequence ID" value="XM_034376658.1"/>
</dbReference>
<dbReference type="GO" id="GO:0000462">
    <property type="term" value="P:maturation of SSU-rRNA from tricistronic rRNA transcript (SSU-rRNA, 5.8S rRNA, LSU-rRNA)"/>
    <property type="evidence" value="ECO:0007669"/>
    <property type="project" value="InterPro"/>
</dbReference>
<accession>A0A6P8ZHW2</accession>
<dbReference type="InterPro" id="IPR028160">
    <property type="entry name" value="Slx9-like"/>
</dbReference>
<evidence type="ECO:0000256" key="2">
    <source>
        <dbReference type="ARBA" id="ARBA00011022"/>
    </source>
</evidence>
<dbReference type="GO" id="GO:0030686">
    <property type="term" value="C:90S preribosome"/>
    <property type="evidence" value="ECO:0007669"/>
    <property type="project" value="InterPro"/>
</dbReference>
<evidence type="ECO:0000256" key="1">
    <source>
        <dbReference type="ARBA" id="ARBA00004604"/>
    </source>
</evidence>
<evidence type="ECO:0000313" key="5">
    <source>
        <dbReference type="RefSeq" id="XP_034232549.1"/>
    </source>
</evidence>
<dbReference type="PANTHER" id="PTHR31109:SF2">
    <property type="entry name" value="RIBOSOME BIOGENESIS PROTEIN SLX9 HOMOLOG"/>
    <property type="match status" value="1"/>
</dbReference>
<dbReference type="Proteomes" id="UP000515158">
    <property type="component" value="Unplaced"/>
</dbReference>
<dbReference type="Pfam" id="PF15341">
    <property type="entry name" value="SLX9"/>
    <property type="match status" value="1"/>
</dbReference>
<keyword evidence="3" id="KW-0539">Nucleus</keyword>
<dbReference type="InParanoid" id="A0A6P8ZHW2"/>